<protein>
    <recommendedName>
        <fullName evidence="2">F-box domain-containing protein</fullName>
    </recommendedName>
</protein>
<dbReference type="SMART" id="SM00256">
    <property type="entry name" value="FBOX"/>
    <property type="match status" value="1"/>
</dbReference>
<keyword evidence="4" id="KW-1185">Reference proteome</keyword>
<evidence type="ECO:0000313" key="3">
    <source>
        <dbReference type="EMBL" id="KAK1626314.1"/>
    </source>
</evidence>
<feature type="domain" description="F-box" evidence="2">
    <location>
        <begin position="36"/>
        <end position="76"/>
    </location>
</feature>
<dbReference type="InterPro" id="IPR001810">
    <property type="entry name" value="F-box_dom"/>
</dbReference>
<reference evidence="3" key="1">
    <citation type="submission" date="2023-07" db="EMBL/GenBank/DDBJ databases">
        <title>A chromosome-level genome assembly of Lolium multiflorum.</title>
        <authorList>
            <person name="Chen Y."/>
            <person name="Copetti D."/>
            <person name="Kolliker R."/>
            <person name="Studer B."/>
        </authorList>
    </citation>
    <scope>NUCLEOTIDE SEQUENCE</scope>
    <source>
        <strain evidence="3">02402/16</strain>
        <tissue evidence="3">Leaf</tissue>
    </source>
</reference>
<organism evidence="3 4">
    <name type="scientific">Lolium multiflorum</name>
    <name type="common">Italian ryegrass</name>
    <name type="synonym">Lolium perenne subsp. multiflorum</name>
    <dbReference type="NCBI Taxonomy" id="4521"/>
    <lineage>
        <taxon>Eukaryota</taxon>
        <taxon>Viridiplantae</taxon>
        <taxon>Streptophyta</taxon>
        <taxon>Embryophyta</taxon>
        <taxon>Tracheophyta</taxon>
        <taxon>Spermatophyta</taxon>
        <taxon>Magnoliopsida</taxon>
        <taxon>Liliopsida</taxon>
        <taxon>Poales</taxon>
        <taxon>Poaceae</taxon>
        <taxon>BOP clade</taxon>
        <taxon>Pooideae</taxon>
        <taxon>Poodae</taxon>
        <taxon>Poeae</taxon>
        <taxon>Poeae Chloroplast Group 2 (Poeae type)</taxon>
        <taxon>Loliodinae</taxon>
        <taxon>Loliinae</taxon>
        <taxon>Lolium</taxon>
    </lineage>
</organism>
<comment type="caution">
    <text evidence="3">The sequence shown here is derived from an EMBL/GenBank/DDBJ whole genome shotgun (WGS) entry which is preliminary data.</text>
</comment>
<dbReference type="AlphaFoldDB" id="A0AAD8VXU5"/>
<dbReference type="EMBL" id="JAUUTY010000005">
    <property type="protein sequence ID" value="KAK1626314.1"/>
    <property type="molecule type" value="Genomic_DNA"/>
</dbReference>
<accession>A0AAD8VXU5</accession>
<dbReference type="Gene3D" id="1.20.1280.50">
    <property type="match status" value="1"/>
</dbReference>
<dbReference type="Proteomes" id="UP001231189">
    <property type="component" value="Unassembled WGS sequence"/>
</dbReference>
<gene>
    <name evidence="3" type="ORF">QYE76_000629</name>
</gene>
<dbReference type="Pfam" id="PF12937">
    <property type="entry name" value="F-box-like"/>
    <property type="match status" value="1"/>
</dbReference>
<feature type="region of interest" description="Disordered" evidence="1">
    <location>
        <begin position="1"/>
        <end position="32"/>
    </location>
</feature>
<sequence>MAGDEGQLLKSPDATAAHGDGREEMEEELQDQAARLPDDVLAGILRRVPPRWVAASRCVCRAWRDAVDGRRLLRADLLPLSFAGLFVHFDEHKFPEFLARPSSSAAAVSGNLSFLPSASPDCGYYWQQSQGCDWKNYNIKDHCNGLLLLHNNCVVNPATHQWNILPKGPAKRGAGNVRYRSRLVYDPTVSPYYKVVKIPTLAYYRRGEEPDPSMEESQWPPSVCKMFVYSSKSGCWEEKNFVREGDAAGTAGKIRARRSKLSAAYFRGALYLHCQTDFLMRVSLSNNTYSVIEPPMGRNAEDYLQIKIAKSGNGLYFVALDTSSRRDRDICRLRVWILNESCGQMVWMLKHDKDLKQMPCHQLFRTPVKWVLEDINCSMFRDSEFQQDNNKETTEEKFDWSSDGDIEDKNMVHHGYSLEDMRDLFYDIELLGFHPNEEIVFLTASKQTCLAYHLNGSKIEELGNMYPKDYYWFKELANEMEHIKSFIYTPCWMQEFPGSN</sequence>
<dbReference type="InterPro" id="IPR036047">
    <property type="entry name" value="F-box-like_dom_sf"/>
</dbReference>
<evidence type="ECO:0000259" key="2">
    <source>
        <dbReference type="SMART" id="SM00256"/>
    </source>
</evidence>
<dbReference type="SUPFAM" id="SSF81383">
    <property type="entry name" value="F-box domain"/>
    <property type="match status" value="1"/>
</dbReference>
<dbReference type="PANTHER" id="PTHR34591:SF55">
    <property type="entry name" value="F-BOX DOMAIN-CONTAINING PROTEIN"/>
    <property type="match status" value="1"/>
</dbReference>
<evidence type="ECO:0000313" key="4">
    <source>
        <dbReference type="Proteomes" id="UP001231189"/>
    </source>
</evidence>
<proteinExistence type="predicted"/>
<name>A0AAD8VXU5_LOLMU</name>
<dbReference type="PANTHER" id="PTHR34591">
    <property type="entry name" value="OS03G0653100 PROTEIN-RELATED"/>
    <property type="match status" value="1"/>
</dbReference>
<evidence type="ECO:0000256" key="1">
    <source>
        <dbReference type="SAM" id="MobiDB-lite"/>
    </source>
</evidence>